<protein>
    <submittedName>
        <fullName evidence="2">Methylamine utilization protein</fullName>
    </submittedName>
</protein>
<dbReference type="InterPro" id="IPR008969">
    <property type="entry name" value="CarboxyPept-like_regulatory"/>
</dbReference>
<evidence type="ECO:0000256" key="1">
    <source>
        <dbReference type="SAM" id="SignalP"/>
    </source>
</evidence>
<organism evidence="2 3">
    <name type="scientific">Pseudoalteromonas aliena</name>
    <dbReference type="NCBI Taxonomy" id="247523"/>
    <lineage>
        <taxon>Bacteria</taxon>
        <taxon>Pseudomonadati</taxon>
        <taxon>Pseudomonadota</taxon>
        <taxon>Gammaproteobacteria</taxon>
        <taxon>Alteromonadales</taxon>
        <taxon>Pseudoalteromonadaceae</taxon>
        <taxon>Pseudoalteromonas</taxon>
    </lineage>
</organism>
<dbReference type="SUPFAM" id="SSF49503">
    <property type="entry name" value="Cupredoxins"/>
    <property type="match status" value="1"/>
</dbReference>
<dbReference type="KEGG" id="paln:B0W48_07095"/>
<evidence type="ECO:0000313" key="3">
    <source>
        <dbReference type="Proteomes" id="UP000188243"/>
    </source>
</evidence>
<reference evidence="2 3" key="1">
    <citation type="submission" date="2017-02" db="EMBL/GenBank/DDBJ databases">
        <title>Complete genome sequence of the cold-active Pseudoalteromonas aliena strain EH1 isolated from Arctic seawater.</title>
        <authorList>
            <person name="Kim E."/>
            <person name="Heo E."/>
            <person name="Kim H."/>
            <person name="Kim D."/>
        </authorList>
    </citation>
    <scope>NUCLEOTIDE SEQUENCE [LARGE SCALE GENOMIC DNA]</scope>
    <source>
        <strain evidence="2 3">EH1</strain>
    </source>
</reference>
<dbReference type="InterPro" id="IPR008972">
    <property type="entry name" value="Cupredoxin"/>
</dbReference>
<feature type="chain" id="PRO_5012749565" evidence="1">
    <location>
        <begin position="18"/>
        <end position="209"/>
    </location>
</feature>
<dbReference type="CDD" id="cd04221">
    <property type="entry name" value="MauL"/>
    <property type="match status" value="1"/>
</dbReference>
<dbReference type="Proteomes" id="UP000188243">
    <property type="component" value="Chromosome"/>
</dbReference>
<dbReference type="Gene3D" id="2.60.40.420">
    <property type="entry name" value="Cupredoxins - blue copper proteins"/>
    <property type="match status" value="1"/>
</dbReference>
<gene>
    <name evidence="2" type="ORF">B0W48_07095</name>
</gene>
<dbReference type="SUPFAM" id="SSF49464">
    <property type="entry name" value="Carboxypeptidase regulatory domain-like"/>
    <property type="match status" value="1"/>
</dbReference>
<sequence>MIKFFAFTILMVSSWQAAAVSIIIKNTKNEPIANAVVWLTAKNTSEKITLPSTPYSMSQKNREFTPRILVVPQNAKVEFPNADSIMHHVYSFSEAKTFELKLYKEQPKAPLVFEQTGVVELGCNIHDWMLGYIVVVDSTIFAITDDTGKVELTAVAGEYKLSVWHSGFGDISNVESEPVTISSTPLTYKVKQAIIEQIDFVTDEFDDYE</sequence>
<dbReference type="InterPro" id="IPR034242">
    <property type="entry name" value="MauL"/>
</dbReference>
<dbReference type="RefSeq" id="WP_077536345.1">
    <property type="nucleotide sequence ID" value="NZ_CANLYY010000023.1"/>
</dbReference>
<dbReference type="EMBL" id="CP019628">
    <property type="protein sequence ID" value="AQP99585.1"/>
    <property type="molecule type" value="Genomic_DNA"/>
</dbReference>
<dbReference type="STRING" id="247523.B0W48_07095"/>
<name>A0A1Q2GWT3_9GAMM</name>
<dbReference type="AlphaFoldDB" id="A0A1Q2GWT3"/>
<evidence type="ECO:0000313" key="2">
    <source>
        <dbReference type="EMBL" id="AQP99585.1"/>
    </source>
</evidence>
<accession>A0A1Q2GWT3</accession>
<proteinExistence type="predicted"/>
<keyword evidence="1" id="KW-0732">Signal</keyword>
<feature type="signal peptide" evidence="1">
    <location>
        <begin position="1"/>
        <end position="17"/>
    </location>
</feature>